<dbReference type="Pfam" id="PF13385">
    <property type="entry name" value="Laminin_G_3"/>
    <property type="match status" value="1"/>
</dbReference>
<feature type="signal peptide" evidence="7">
    <location>
        <begin position="1"/>
        <end position="24"/>
    </location>
</feature>
<feature type="compositionally biased region" description="Polar residues" evidence="6">
    <location>
        <begin position="256"/>
        <end position="274"/>
    </location>
</feature>
<dbReference type="Proteomes" id="UP001501822">
    <property type="component" value="Unassembled WGS sequence"/>
</dbReference>
<dbReference type="Pfam" id="PF13088">
    <property type="entry name" value="BNR_2"/>
    <property type="match status" value="1"/>
</dbReference>
<feature type="domain" description="Laminin G" evidence="8">
    <location>
        <begin position="442"/>
        <end position="574"/>
    </location>
</feature>
<dbReference type="PANTHER" id="PTHR10628:SF30">
    <property type="entry name" value="EXO-ALPHA-SIALIDASE"/>
    <property type="match status" value="1"/>
</dbReference>
<dbReference type="Gene3D" id="2.120.10.10">
    <property type="match status" value="1"/>
</dbReference>
<evidence type="ECO:0000256" key="7">
    <source>
        <dbReference type="SAM" id="SignalP"/>
    </source>
</evidence>
<evidence type="ECO:0000313" key="10">
    <source>
        <dbReference type="EMBL" id="GAA0322012.1"/>
    </source>
</evidence>
<dbReference type="InterPro" id="IPR036278">
    <property type="entry name" value="Sialidase_sf"/>
</dbReference>
<dbReference type="EMBL" id="BAAABM010000007">
    <property type="protein sequence ID" value="GAA0322012.1"/>
    <property type="molecule type" value="Genomic_DNA"/>
</dbReference>
<feature type="region of interest" description="Disordered" evidence="6">
    <location>
        <begin position="254"/>
        <end position="277"/>
    </location>
</feature>
<accession>A0ABP3FQS8</accession>
<dbReference type="InterPro" id="IPR026856">
    <property type="entry name" value="Sialidase_fam"/>
</dbReference>
<reference evidence="11" key="1">
    <citation type="journal article" date="2019" name="Int. J. Syst. Evol. Microbiol.">
        <title>The Global Catalogue of Microorganisms (GCM) 10K type strain sequencing project: providing services to taxonomists for standard genome sequencing and annotation.</title>
        <authorList>
            <consortium name="The Broad Institute Genomics Platform"/>
            <consortium name="The Broad Institute Genome Sequencing Center for Infectious Disease"/>
            <person name="Wu L."/>
            <person name="Ma J."/>
        </authorList>
    </citation>
    <scope>NUCLEOTIDE SEQUENCE [LARGE SCALE GENOMIC DNA]</scope>
    <source>
        <strain evidence="11">JCM 3146</strain>
    </source>
</reference>
<name>A0ABP3FQS8_9ACTN</name>
<dbReference type="InterPro" id="IPR001791">
    <property type="entry name" value="Laminin_G"/>
</dbReference>
<dbReference type="PANTHER" id="PTHR10628">
    <property type="entry name" value="SIALIDASE"/>
    <property type="match status" value="1"/>
</dbReference>
<evidence type="ECO:0000256" key="3">
    <source>
        <dbReference type="ARBA" id="ARBA00012733"/>
    </source>
</evidence>
<dbReference type="InterPro" id="IPR006558">
    <property type="entry name" value="LamG-like"/>
</dbReference>
<feature type="domain" description="LamG-like jellyroll fold" evidence="9">
    <location>
        <begin position="442"/>
        <end position="579"/>
    </location>
</feature>
<evidence type="ECO:0000313" key="11">
    <source>
        <dbReference type="Proteomes" id="UP001501822"/>
    </source>
</evidence>
<dbReference type="SMART" id="SM00560">
    <property type="entry name" value="LamGL"/>
    <property type="match status" value="1"/>
</dbReference>
<dbReference type="SUPFAM" id="SSF50939">
    <property type="entry name" value="Sialidases"/>
    <property type="match status" value="1"/>
</dbReference>
<evidence type="ECO:0000259" key="9">
    <source>
        <dbReference type="SMART" id="SM00560"/>
    </source>
</evidence>
<feature type="compositionally biased region" description="Pro residues" evidence="6">
    <location>
        <begin position="385"/>
        <end position="399"/>
    </location>
</feature>
<organism evidence="10 11">
    <name type="scientific">Actinoallomurus spadix</name>
    <dbReference type="NCBI Taxonomy" id="79912"/>
    <lineage>
        <taxon>Bacteria</taxon>
        <taxon>Bacillati</taxon>
        <taxon>Actinomycetota</taxon>
        <taxon>Actinomycetes</taxon>
        <taxon>Streptosporangiales</taxon>
        <taxon>Thermomonosporaceae</taxon>
        <taxon>Actinoallomurus</taxon>
    </lineage>
</organism>
<gene>
    <name evidence="10" type="ORF">GCM10010151_09800</name>
</gene>
<dbReference type="EC" id="3.2.1.18" evidence="3"/>
<keyword evidence="4 7" id="KW-0732">Signal</keyword>
<dbReference type="InterPro" id="IPR013320">
    <property type="entry name" value="ConA-like_dom_sf"/>
</dbReference>
<evidence type="ECO:0000259" key="8">
    <source>
        <dbReference type="SMART" id="SM00282"/>
    </source>
</evidence>
<sequence length="603" mass="64794">MAHLRFPRRTAVVAVLAAALPLTAAGAAAAKTAPEFDEQVLFAQHTDGYYCFRIPAVVQALDGTLLAFAEGRVNGCGDKGDIDLVLKRSTDGGRTWGPLQVVLPGNGDTRGNPAPVVDRRTGRIVLMTTWNPGGDDTIRHPFVQYSDDDGATWSAARDLTGDLVKPEWNSWYATGPGHALQLRHGPHKGRLIVPANHEGDGGALKGGPQGGHLNYSDDGGLTWKIGADDTRRTNDVSPGELSATELPDGRIYVNARDNTGTDPGNRNTATSSDGGLTFDRPFRTLPRLDAPKVQGSVLNVGRKVYLSVPDHPVTREIMAVRSSADGGRNFQKIGKVVYWGPSAYSDLVSIGRDRLGLLYEAGQAGPYEQIRFARFNTAYLATPNGTPPGLPEPPQPGPTTPDASGHHNDGYVRGGMTAAGDFDGVDDFVQVPWDRSLDLGAGDFTWSARFRYADTTGNHTILWAYRVGSGAPEIWLRAEPGSKRIRGFIQTDQGSVAVATTQAYNDGQWHDIVLRRAEGRLSLTVDGQAASVAAPAGSVTEGKQFTIDGIDVGRRLDGVDRFHGSIADVRVFARAVPDEQLATARRDLRLWLPLDRIDAEGGR</sequence>
<comment type="catalytic activity">
    <reaction evidence="1">
        <text>Hydrolysis of alpha-(2-&gt;3)-, alpha-(2-&gt;6)-, alpha-(2-&gt;8)- glycosidic linkages of terminal sialic acid residues in oligosaccharides, glycoproteins, glycolipids, colominic acid and synthetic substrates.</text>
        <dbReference type="EC" id="3.2.1.18"/>
    </reaction>
</comment>
<comment type="caution">
    <text evidence="10">The sequence shown here is derived from an EMBL/GenBank/DDBJ whole genome shotgun (WGS) entry which is preliminary data.</text>
</comment>
<proteinExistence type="inferred from homology"/>
<dbReference type="Gene3D" id="2.60.120.200">
    <property type="match status" value="1"/>
</dbReference>
<dbReference type="SMART" id="SM00282">
    <property type="entry name" value="LamG"/>
    <property type="match status" value="1"/>
</dbReference>
<dbReference type="CDD" id="cd15482">
    <property type="entry name" value="Sialidase_non-viral"/>
    <property type="match status" value="1"/>
</dbReference>
<evidence type="ECO:0000256" key="6">
    <source>
        <dbReference type="SAM" id="MobiDB-lite"/>
    </source>
</evidence>
<feature type="region of interest" description="Disordered" evidence="6">
    <location>
        <begin position="383"/>
        <end position="413"/>
    </location>
</feature>
<evidence type="ECO:0000256" key="2">
    <source>
        <dbReference type="ARBA" id="ARBA00009348"/>
    </source>
</evidence>
<evidence type="ECO:0000256" key="1">
    <source>
        <dbReference type="ARBA" id="ARBA00000427"/>
    </source>
</evidence>
<dbReference type="InterPro" id="IPR011040">
    <property type="entry name" value="Sialidase"/>
</dbReference>
<keyword evidence="5" id="KW-1015">Disulfide bond</keyword>
<dbReference type="RefSeq" id="WP_252804802.1">
    <property type="nucleotide sequence ID" value="NZ_BAAABM010000007.1"/>
</dbReference>
<dbReference type="CDD" id="cd00110">
    <property type="entry name" value="LamG"/>
    <property type="match status" value="1"/>
</dbReference>
<keyword evidence="11" id="KW-1185">Reference proteome</keyword>
<feature type="chain" id="PRO_5047475892" description="exo-alpha-sialidase" evidence="7">
    <location>
        <begin position="25"/>
        <end position="603"/>
    </location>
</feature>
<evidence type="ECO:0000256" key="4">
    <source>
        <dbReference type="ARBA" id="ARBA00022729"/>
    </source>
</evidence>
<dbReference type="SUPFAM" id="SSF49899">
    <property type="entry name" value="Concanavalin A-like lectins/glucanases"/>
    <property type="match status" value="1"/>
</dbReference>
<comment type="similarity">
    <text evidence="2">Belongs to the glycosyl hydrolase 33 family.</text>
</comment>
<evidence type="ECO:0000256" key="5">
    <source>
        <dbReference type="ARBA" id="ARBA00023157"/>
    </source>
</evidence>
<protein>
    <recommendedName>
        <fullName evidence="3">exo-alpha-sialidase</fullName>
        <ecNumber evidence="3">3.2.1.18</ecNumber>
    </recommendedName>
</protein>